<dbReference type="EMBL" id="CADEAL010003813">
    <property type="protein sequence ID" value="CAB1445866.1"/>
    <property type="molecule type" value="Genomic_DNA"/>
</dbReference>
<feature type="coiled-coil region" evidence="4">
    <location>
        <begin position="198"/>
        <end position="306"/>
    </location>
</feature>
<feature type="compositionally biased region" description="Acidic residues" evidence="5">
    <location>
        <begin position="538"/>
        <end position="559"/>
    </location>
</feature>
<protein>
    <recommendedName>
        <fullName evidence="6">IF rod domain-containing protein</fullName>
    </recommendedName>
</protein>
<dbReference type="Gene3D" id="1.20.5.1160">
    <property type="entry name" value="Vasodilator-stimulated phosphoprotein"/>
    <property type="match status" value="1"/>
</dbReference>
<feature type="compositionally biased region" description="Acidic residues" evidence="5">
    <location>
        <begin position="704"/>
        <end position="715"/>
    </location>
</feature>
<dbReference type="PROSITE" id="PS00226">
    <property type="entry name" value="IF_ROD_1"/>
    <property type="match status" value="1"/>
</dbReference>
<dbReference type="GO" id="GO:0030844">
    <property type="term" value="P:positive regulation of intermediate filament depolymerization"/>
    <property type="evidence" value="ECO:0007669"/>
    <property type="project" value="TreeGrafter"/>
</dbReference>
<dbReference type="GO" id="GO:0005882">
    <property type="term" value="C:intermediate filament"/>
    <property type="evidence" value="ECO:0007669"/>
    <property type="project" value="UniProtKB-KW"/>
</dbReference>
<feature type="compositionally biased region" description="Low complexity" evidence="5">
    <location>
        <begin position="1159"/>
        <end position="1168"/>
    </location>
</feature>
<dbReference type="SMART" id="SM01391">
    <property type="entry name" value="Filament"/>
    <property type="match status" value="1"/>
</dbReference>
<comment type="similarity">
    <text evidence="3">Belongs to the intermediate filament family.</text>
</comment>
<feature type="compositionally biased region" description="Polar residues" evidence="5">
    <location>
        <begin position="979"/>
        <end position="988"/>
    </location>
</feature>
<feature type="compositionally biased region" description="Basic and acidic residues" evidence="5">
    <location>
        <begin position="1045"/>
        <end position="1054"/>
    </location>
</feature>
<dbReference type="Proteomes" id="UP001153269">
    <property type="component" value="Unassembled WGS sequence"/>
</dbReference>
<feature type="region of interest" description="Disordered" evidence="5">
    <location>
        <begin position="509"/>
        <end position="570"/>
    </location>
</feature>
<evidence type="ECO:0000259" key="6">
    <source>
        <dbReference type="PROSITE" id="PS51842"/>
    </source>
</evidence>
<evidence type="ECO:0000256" key="2">
    <source>
        <dbReference type="ARBA" id="ARBA00023054"/>
    </source>
</evidence>
<keyword evidence="2 4" id="KW-0175">Coiled coil</keyword>
<feature type="compositionally biased region" description="Polar residues" evidence="5">
    <location>
        <begin position="868"/>
        <end position="884"/>
    </location>
</feature>
<dbReference type="AlphaFoldDB" id="A0A9N7VAQ0"/>
<organism evidence="7 8">
    <name type="scientific">Pleuronectes platessa</name>
    <name type="common">European plaice</name>
    <dbReference type="NCBI Taxonomy" id="8262"/>
    <lineage>
        <taxon>Eukaryota</taxon>
        <taxon>Metazoa</taxon>
        <taxon>Chordata</taxon>
        <taxon>Craniata</taxon>
        <taxon>Vertebrata</taxon>
        <taxon>Euteleostomi</taxon>
        <taxon>Actinopterygii</taxon>
        <taxon>Neopterygii</taxon>
        <taxon>Teleostei</taxon>
        <taxon>Neoteleostei</taxon>
        <taxon>Acanthomorphata</taxon>
        <taxon>Carangaria</taxon>
        <taxon>Pleuronectiformes</taxon>
        <taxon>Pleuronectoidei</taxon>
        <taxon>Pleuronectidae</taxon>
        <taxon>Pleuronectes</taxon>
    </lineage>
</organism>
<feature type="compositionally biased region" description="Basic and acidic residues" evidence="5">
    <location>
        <begin position="885"/>
        <end position="900"/>
    </location>
</feature>
<proteinExistence type="inferred from homology"/>
<dbReference type="InterPro" id="IPR031211">
    <property type="entry name" value="Nestin"/>
</dbReference>
<comment type="caution">
    <text evidence="7">The sequence shown here is derived from an EMBL/GenBank/DDBJ whole genome shotgun (WGS) entry which is preliminary data.</text>
</comment>
<feature type="compositionally biased region" description="Acidic residues" evidence="5">
    <location>
        <begin position="1012"/>
        <end position="1025"/>
    </location>
</feature>
<dbReference type="GO" id="GO:0031730">
    <property type="term" value="F:CCR5 chemokine receptor binding"/>
    <property type="evidence" value="ECO:0007669"/>
    <property type="project" value="TreeGrafter"/>
</dbReference>
<dbReference type="PROSITE" id="PS51842">
    <property type="entry name" value="IF_ROD_2"/>
    <property type="match status" value="1"/>
</dbReference>
<gene>
    <name evidence="7" type="ORF">PLEPLA_LOCUS33609</name>
</gene>
<dbReference type="InterPro" id="IPR039008">
    <property type="entry name" value="IF_rod_dom"/>
</dbReference>
<feature type="compositionally biased region" description="Basic and acidic residues" evidence="5">
    <location>
        <begin position="1026"/>
        <end position="1038"/>
    </location>
</feature>
<evidence type="ECO:0000256" key="3">
    <source>
        <dbReference type="RuleBase" id="RU000685"/>
    </source>
</evidence>
<dbReference type="InterPro" id="IPR018039">
    <property type="entry name" value="IF_conserved"/>
</dbReference>
<feature type="compositionally biased region" description="Basic and acidic residues" evidence="5">
    <location>
        <begin position="639"/>
        <end position="658"/>
    </location>
</feature>
<evidence type="ECO:0000256" key="5">
    <source>
        <dbReference type="SAM" id="MobiDB-lite"/>
    </source>
</evidence>
<dbReference type="Gene3D" id="1.20.5.170">
    <property type="match status" value="1"/>
</dbReference>
<dbReference type="Pfam" id="PF00038">
    <property type="entry name" value="Filament"/>
    <property type="match status" value="1"/>
</dbReference>
<feature type="region of interest" description="Disordered" evidence="5">
    <location>
        <begin position="433"/>
        <end position="484"/>
    </location>
</feature>
<evidence type="ECO:0000313" key="7">
    <source>
        <dbReference type="EMBL" id="CAB1445866.1"/>
    </source>
</evidence>
<dbReference type="GO" id="GO:0019215">
    <property type="term" value="F:intermediate filament binding"/>
    <property type="evidence" value="ECO:0007669"/>
    <property type="project" value="InterPro"/>
</dbReference>
<dbReference type="SUPFAM" id="SSF64593">
    <property type="entry name" value="Intermediate filament protein, coiled coil region"/>
    <property type="match status" value="2"/>
</dbReference>
<name>A0A9N7VAQ0_PLEPL</name>
<evidence type="ECO:0000256" key="1">
    <source>
        <dbReference type="ARBA" id="ARBA00022754"/>
    </source>
</evidence>
<sequence length="1168" mass="132330">MEPHFARKPLHRSHMGDEKHQMLNLNGRLETYLSRVKHLEEENLMLAEEIGVLRHSNHGASSRRKGLEEELQRARLELDAAWRDRAHTEKEVGRLAEEFEFLELQRQREAQAHSKAKTLLEQSRKELDEEQRAKMWLREQVSQLEHEMSHLIQTHREDVTHMEATLIHSRASRPPMAQRSNQTPNLLQLGQEYSQRATRAWQEAAEIHQDQLAQLEESLNQARARLTRVAQEKSESQLRLRALEKEMDSHQDVRLHLEKSAAQQRDGHNQEIQQLQAHLEELEAEREDLGRRIERLLQENRGLLQMKMSLGLEVSTYRALLDREILKGDKCLSNPSRDVSFTEAAFCPRGLNKTYHPQQPASFSSLYVRTAPPAAPLCSRKPTTFSGTHKMSMKPAGVDAAKSETWETPYPKILQDGAVESFRPQEVQEKVTYAEPLSPPNEQEEEEEEEKEVEEEEEEKVEMNQWSQLSVVRLSRASTGSRPSVMKLASISLQLPDFTPHGVRVTEKLSHVSAEPEEGPAEEEDAPADALGGKECISEEVEDVEEEISDSETVEEVEPTFESRRRSPVSECEAAESVFNQFTDFSRYENSSDDEAAEIREGISRCVSGAKETDVEEKLLYPDGEEMDTWDSVIERKIDMKTDDDIRQDEAKRQHAEPEDISAGDPEHDKRGTIQGVTTDAQKDDNVAAPGTDTQVEDEHGPDPADEEDDEEEDSQNVSVSWRTELESDSYAQDNTLADTRPLIRYKSDETDVNTPVTHMDESESSEGDQDKRLGETGSGAWSEGKSRRYGTMEDLCEEVEEEVLDEEYDLGYQTSRKDTERVEEMNKDVHEEHSDEETEELKKPATPVSVEYDEELETDRLVEQELESLSTDSFSSHFAQQQVGDEKIPTEAGETKTDSESLCEESGATTSGPLAFPNTSLDYPDEKPYGQRKDEEGTTVPEKREEEEHNSSMVTHPEVSEHFQTFSDFINGLEVEPISSSDTQDVTTDVKPADPQEHLDEEAVDCPDVPETGEWEILESQSEDPDIRAEGRLHDDGGSGEGAVTHEEEHLEIPPHSVPDEADIFEAKDSTELLNTNRKDNNLPGVFSSSVKTDFWTSSSENLGFGESPVWGMSDNRINGNSLAAEKGPEQKSEVKQVMSRKVEVEFVHSEESEVEGESWSSGEEQE</sequence>
<feature type="compositionally biased region" description="Basic and acidic residues" evidence="5">
    <location>
        <begin position="816"/>
        <end position="834"/>
    </location>
</feature>
<feature type="compositionally biased region" description="Acidic residues" evidence="5">
    <location>
        <begin position="442"/>
        <end position="460"/>
    </location>
</feature>
<dbReference type="PANTHER" id="PTHR47051:SF1">
    <property type="entry name" value="NESTIN"/>
    <property type="match status" value="1"/>
</dbReference>
<feature type="region of interest" description="Disordered" evidence="5">
    <location>
        <begin position="979"/>
        <end position="1060"/>
    </location>
</feature>
<feature type="domain" description="IF rod" evidence="6">
    <location>
        <begin position="18"/>
        <end position="328"/>
    </location>
</feature>
<evidence type="ECO:0000313" key="8">
    <source>
        <dbReference type="Proteomes" id="UP001153269"/>
    </source>
</evidence>
<accession>A0A9N7VAQ0</accession>
<feature type="compositionally biased region" description="Acidic residues" evidence="5">
    <location>
        <begin position="515"/>
        <end position="527"/>
    </location>
</feature>
<dbReference type="PANTHER" id="PTHR47051">
    <property type="entry name" value="NESTIN"/>
    <property type="match status" value="1"/>
</dbReference>
<keyword evidence="1 3" id="KW-0403">Intermediate filament</keyword>
<feature type="compositionally biased region" description="Polar residues" evidence="5">
    <location>
        <begin position="464"/>
        <end position="482"/>
    </location>
</feature>
<reference evidence="7" key="1">
    <citation type="submission" date="2020-03" db="EMBL/GenBank/DDBJ databases">
        <authorList>
            <person name="Weist P."/>
        </authorList>
    </citation>
    <scope>NUCLEOTIDE SEQUENCE</scope>
</reference>
<feature type="coiled-coil region" evidence="4">
    <location>
        <begin position="22"/>
        <end position="147"/>
    </location>
</feature>
<feature type="region of interest" description="Disordered" evidence="5">
    <location>
        <begin position="802"/>
        <end position="960"/>
    </location>
</feature>
<feature type="compositionally biased region" description="Polar residues" evidence="5">
    <location>
        <begin position="908"/>
        <end position="922"/>
    </location>
</feature>
<feature type="compositionally biased region" description="Basic and acidic residues" evidence="5">
    <location>
        <begin position="925"/>
        <end position="951"/>
    </location>
</feature>
<feature type="region of interest" description="Disordered" evidence="5">
    <location>
        <begin position="639"/>
        <end position="790"/>
    </location>
</feature>
<feature type="region of interest" description="Disordered" evidence="5">
    <location>
        <begin position="1149"/>
        <end position="1168"/>
    </location>
</feature>
<evidence type="ECO:0000256" key="4">
    <source>
        <dbReference type="SAM" id="Coils"/>
    </source>
</evidence>
<keyword evidence="8" id="KW-1185">Reference proteome</keyword>